<dbReference type="EMBL" id="CP017080">
    <property type="protein sequence ID" value="AOH54944.1"/>
    <property type="molecule type" value="Genomic_DNA"/>
</dbReference>
<gene>
    <name evidence="1" type="ORF">ABE28_011335</name>
</gene>
<protein>
    <submittedName>
        <fullName evidence="1">Uncharacterized protein</fullName>
    </submittedName>
</protein>
<accession>A0A1B3XNZ8</accession>
<proteinExistence type="predicted"/>
<dbReference type="Proteomes" id="UP000077926">
    <property type="component" value="Chromosome"/>
</dbReference>
<reference evidence="1 2" key="1">
    <citation type="submission" date="2016-08" db="EMBL/GenBank/DDBJ databases">
        <title>Complete genome sequence of Bacillus muralis G25-68, a strain with toxicity to nematodes.</title>
        <authorList>
            <person name="Zheng Z."/>
        </authorList>
    </citation>
    <scope>NUCLEOTIDE SEQUENCE [LARGE SCALE GENOMIC DNA]</scope>
    <source>
        <strain evidence="1 2">G25-68</strain>
    </source>
</reference>
<evidence type="ECO:0000313" key="1">
    <source>
        <dbReference type="EMBL" id="AOH54944.1"/>
    </source>
</evidence>
<dbReference type="STRING" id="264697.ABE28_011335"/>
<sequence length="68" mass="8199">MDISTFALMSPFYYSIATYGMWQRILKEDMTLVDERYKKTIKKLTICLMISQSRIDRMKLQETEYSDK</sequence>
<organism evidence="1 2">
    <name type="scientific">Peribacillus muralis</name>
    <dbReference type="NCBI Taxonomy" id="264697"/>
    <lineage>
        <taxon>Bacteria</taxon>
        <taxon>Bacillati</taxon>
        <taxon>Bacillota</taxon>
        <taxon>Bacilli</taxon>
        <taxon>Bacillales</taxon>
        <taxon>Bacillaceae</taxon>
        <taxon>Peribacillus</taxon>
    </lineage>
</organism>
<evidence type="ECO:0000313" key="2">
    <source>
        <dbReference type="Proteomes" id="UP000077926"/>
    </source>
</evidence>
<name>A0A1B3XNZ8_9BACI</name>
<keyword evidence="2" id="KW-1185">Reference proteome</keyword>
<dbReference type="AlphaFoldDB" id="A0A1B3XNZ8"/>
<dbReference type="KEGG" id="bmur:ABE28_011335"/>